<proteinExistence type="predicted"/>
<reference evidence="2" key="1">
    <citation type="journal article" date="2020" name="Stud. Mycol.">
        <title>101 Dothideomycetes genomes: a test case for predicting lifestyles and emergence of pathogens.</title>
        <authorList>
            <person name="Haridas S."/>
            <person name="Albert R."/>
            <person name="Binder M."/>
            <person name="Bloem J."/>
            <person name="Labutti K."/>
            <person name="Salamov A."/>
            <person name="Andreopoulos B."/>
            <person name="Baker S."/>
            <person name="Barry K."/>
            <person name="Bills G."/>
            <person name="Bluhm B."/>
            <person name="Cannon C."/>
            <person name="Castanera R."/>
            <person name="Culley D."/>
            <person name="Daum C."/>
            <person name="Ezra D."/>
            <person name="Gonzalez J."/>
            <person name="Henrissat B."/>
            <person name="Kuo A."/>
            <person name="Liang C."/>
            <person name="Lipzen A."/>
            <person name="Lutzoni F."/>
            <person name="Magnuson J."/>
            <person name="Mondo S."/>
            <person name="Nolan M."/>
            <person name="Ohm R."/>
            <person name="Pangilinan J."/>
            <person name="Park H.-J."/>
            <person name="Ramirez L."/>
            <person name="Alfaro M."/>
            <person name="Sun H."/>
            <person name="Tritt A."/>
            <person name="Yoshinaga Y."/>
            <person name="Zwiers L.-H."/>
            <person name="Turgeon B."/>
            <person name="Goodwin S."/>
            <person name="Spatafora J."/>
            <person name="Crous P."/>
            <person name="Grigoriev I."/>
        </authorList>
    </citation>
    <scope>NUCLEOTIDE SEQUENCE</scope>
    <source>
        <strain evidence="2">CBS 109.77</strain>
    </source>
</reference>
<keyword evidence="3" id="KW-1185">Reference proteome</keyword>
<feature type="region of interest" description="Disordered" evidence="1">
    <location>
        <begin position="1"/>
        <end position="20"/>
    </location>
</feature>
<feature type="non-terminal residue" evidence="2">
    <location>
        <position position="1"/>
    </location>
</feature>
<gene>
    <name evidence="2" type="ORF">K505DRAFT_369562</name>
</gene>
<evidence type="ECO:0000313" key="2">
    <source>
        <dbReference type="EMBL" id="KAF2785410.1"/>
    </source>
</evidence>
<accession>A0A6A6WMY3</accession>
<dbReference type="EMBL" id="MU003382">
    <property type="protein sequence ID" value="KAF2785410.1"/>
    <property type="molecule type" value="Genomic_DNA"/>
</dbReference>
<sequence length="58" mass="6974">NLDNKENKFKNLFKDKEPKQTAQLAKEQRQHLAYFALQTEKEINKEAKQSIEQRLKDK</sequence>
<dbReference type="Proteomes" id="UP000799757">
    <property type="component" value="Unassembled WGS sequence"/>
</dbReference>
<name>A0A6A6WMY3_9PLEO</name>
<evidence type="ECO:0000256" key="1">
    <source>
        <dbReference type="SAM" id="MobiDB-lite"/>
    </source>
</evidence>
<feature type="compositionally biased region" description="Basic and acidic residues" evidence="1">
    <location>
        <begin position="1"/>
        <end position="19"/>
    </location>
</feature>
<dbReference type="AlphaFoldDB" id="A0A6A6WMY3"/>
<organism evidence="2 3">
    <name type="scientific">Melanomma pulvis-pyrius CBS 109.77</name>
    <dbReference type="NCBI Taxonomy" id="1314802"/>
    <lineage>
        <taxon>Eukaryota</taxon>
        <taxon>Fungi</taxon>
        <taxon>Dikarya</taxon>
        <taxon>Ascomycota</taxon>
        <taxon>Pezizomycotina</taxon>
        <taxon>Dothideomycetes</taxon>
        <taxon>Pleosporomycetidae</taxon>
        <taxon>Pleosporales</taxon>
        <taxon>Melanommataceae</taxon>
        <taxon>Melanomma</taxon>
    </lineage>
</organism>
<protein>
    <submittedName>
        <fullName evidence="2">Uncharacterized protein</fullName>
    </submittedName>
</protein>
<evidence type="ECO:0000313" key="3">
    <source>
        <dbReference type="Proteomes" id="UP000799757"/>
    </source>
</evidence>